<dbReference type="InterPro" id="IPR000089">
    <property type="entry name" value="Biotin_lipoyl"/>
</dbReference>
<reference evidence="5" key="1">
    <citation type="submission" date="2016-10" db="EMBL/GenBank/DDBJ databases">
        <authorList>
            <person name="Varghese N."/>
            <person name="Submissions S."/>
        </authorList>
    </citation>
    <scope>NUCLEOTIDE SEQUENCE [LARGE SCALE GENOMIC DNA]</scope>
    <source>
        <strain evidence="5">Nm69</strain>
    </source>
</reference>
<dbReference type="PANTHER" id="PTHR30438:SF2">
    <property type="entry name" value="MEMBRANE PROTEIN"/>
    <property type="match status" value="1"/>
</dbReference>
<name>A0A1I4HBN3_9PROT</name>
<protein>
    <submittedName>
        <fullName evidence="4">HlyD family secretion protein</fullName>
    </submittedName>
</protein>
<dbReference type="Pfam" id="PF00364">
    <property type="entry name" value="Biotin_lipoyl"/>
    <property type="match status" value="1"/>
</dbReference>
<evidence type="ECO:0000256" key="2">
    <source>
        <dbReference type="SAM" id="Phobius"/>
    </source>
</evidence>
<keyword evidence="1" id="KW-0175">Coiled coil</keyword>
<gene>
    <name evidence="4" type="ORF">SAMN05216302_10782</name>
</gene>
<keyword evidence="2" id="KW-0812">Transmembrane</keyword>
<proteinExistence type="predicted"/>
<dbReference type="Proteomes" id="UP000199533">
    <property type="component" value="Unassembled WGS sequence"/>
</dbReference>
<evidence type="ECO:0000259" key="3">
    <source>
        <dbReference type="Pfam" id="PF00364"/>
    </source>
</evidence>
<dbReference type="Gene3D" id="2.40.50.100">
    <property type="match status" value="1"/>
</dbReference>
<dbReference type="PANTHER" id="PTHR30438">
    <property type="entry name" value="36 KDA ANTIGEN-RELATED"/>
    <property type="match status" value="1"/>
</dbReference>
<dbReference type="AlphaFoldDB" id="A0A1I4HBN3"/>
<dbReference type="STRING" id="52441.SAMN05216302_10782"/>
<dbReference type="RefSeq" id="WP_090703753.1">
    <property type="nucleotide sequence ID" value="NZ_FOSP01000078.1"/>
</dbReference>
<evidence type="ECO:0000313" key="5">
    <source>
        <dbReference type="Proteomes" id="UP000199533"/>
    </source>
</evidence>
<dbReference type="Gene3D" id="1.10.287.470">
    <property type="entry name" value="Helix hairpin bin"/>
    <property type="match status" value="1"/>
</dbReference>
<feature type="coiled-coil region" evidence="1">
    <location>
        <begin position="77"/>
        <end position="118"/>
    </location>
</feature>
<evidence type="ECO:0000256" key="1">
    <source>
        <dbReference type="SAM" id="Coils"/>
    </source>
</evidence>
<keyword evidence="2" id="KW-0472">Membrane</keyword>
<evidence type="ECO:0000313" key="4">
    <source>
        <dbReference type="EMBL" id="SFL39702.1"/>
    </source>
</evidence>
<organism evidence="4 5">
    <name type="scientific">Nitrosomonas aestuarii</name>
    <dbReference type="NCBI Taxonomy" id="52441"/>
    <lineage>
        <taxon>Bacteria</taxon>
        <taxon>Pseudomonadati</taxon>
        <taxon>Pseudomonadota</taxon>
        <taxon>Betaproteobacteria</taxon>
        <taxon>Nitrosomonadales</taxon>
        <taxon>Nitrosomonadaceae</taxon>
        <taxon>Nitrosomonas</taxon>
    </lineage>
</organism>
<feature type="transmembrane region" description="Helical" evidence="2">
    <location>
        <begin position="5"/>
        <end position="22"/>
    </location>
</feature>
<dbReference type="OrthoDB" id="9813967at2"/>
<accession>A0A1I4HBN3</accession>
<feature type="domain" description="Lipoyl-binding" evidence="3">
    <location>
        <begin position="44"/>
        <end position="75"/>
    </location>
</feature>
<dbReference type="GO" id="GO:0005886">
    <property type="term" value="C:plasma membrane"/>
    <property type="evidence" value="ECO:0007669"/>
    <property type="project" value="TreeGrafter"/>
</dbReference>
<dbReference type="SUPFAM" id="SSF111369">
    <property type="entry name" value="HlyD-like secretion proteins"/>
    <property type="match status" value="1"/>
</dbReference>
<dbReference type="Gene3D" id="2.40.30.170">
    <property type="match status" value="1"/>
</dbReference>
<keyword evidence="5" id="KW-1185">Reference proteome</keyword>
<dbReference type="EMBL" id="FOSP01000078">
    <property type="protein sequence ID" value="SFL39702.1"/>
    <property type="molecule type" value="Genomic_DNA"/>
</dbReference>
<sequence length="328" mass="35844">MVRQVALGIIIVVGLVGGWLWWQGQQPQSADGIVSGNGRIEADQVDIASKYTGRVQEILVHEGDMVQPGQVLAKMDTAELDAEIDKAKAQLAEAEAAIKQAEAEIVQRQSEHTLAQQELTRAMPLVRRGSLSKRTLDQRQSQRDAAVAAVNAAKANLVTKNRAVDAARAGIKQVQTKIDDSLLRTPVVGRVLYRLAQEGEVLAAGGKVLTLIDLSEVYMEIFLPSQEAARLAIGAEARIVLDAAASEFAVPAIVSFVAPEAQFTPKQVETRSEREKLMFRIKVKIPHELVIKHIEKVKTGVRGVAYVRLDDTVAWPEALEKRYPGDPK</sequence>
<keyword evidence="2" id="KW-1133">Transmembrane helix</keyword>